<keyword evidence="6" id="KW-1185">Reference proteome</keyword>
<dbReference type="SUPFAM" id="SSF52151">
    <property type="entry name" value="FabD/lysophospholipase-like"/>
    <property type="match status" value="3"/>
</dbReference>
<dbReference type="GO" id="GO:0005509">
    <property type="term" value="F:calcium ion binding"/>
    <property type="evidence" value="ECO:0007669"/>
    <property type="project" value="TreeGrafter"/>
</dbReference>
<keyword evidence="2" id="KW-0443">Lipid metabolism</keyword>
<protein>
    <submittedName>
        <fullName evidence="5">PLA2G4</fullName>
        <ecNumber evidence="5">3.1.1.4</ecNumber>
    </submittedName>
</protein>
<dbReference type="GO" id="GO:0047498">
    <property type="term" value="F:calcium-dependent phospholipase A2 activity"/>
    <property type="evidence" value="ECO:0007669"/>
    <property type="project" value="TreeGrafter"/>
</dbReference>
<proteinExistence type="predicted"/>
<keyword evidence="1 5" id="KW-0378">Hydrolase</keyword>
<evidence type="ECO:0000256" key="1">
    <source>
        <dbReference type="ARBA" id="ARBA00022801"/>
    </source>
</evidence>
<gene>
    <name evidence="5" type="ORF">SPHA_59023</name>
</gene>
<feature type="compositionally biased region" description="Polar residues" evidence="3">
    <location>
        <begin position="673"/>
        <end position="684"/>
    </location>
</feature>
<feature type="domain" description="PLA2c" evidence="4">
    <location>
        <begin position="229"/>
        <end position="328"/>
    </location>
</feature>
<feature type="domain" description="PLA2c" evidence="4">
    <location>
        <begin position="430"/>
        <end position="513"/>
    </location>
</feature>
<dbReference type="PANTHER" id="PTHR10728:SF40">
    <property type="entry name" value="PATATIN FAMILY PROTEIN"/>
    <property type="match status" value="1"/>
</dbReference>
<dbReference type="OrthoDB" id="419768at2759"/>
<dbReference type="AlphaFoldDB" id="A0A812DUU7"/>
<dbReference type="EC" id="3.1.1.4" evidence="5"/>
<accession>A0A812DUU7</accession>
<dbReference type="InterPro" id="IPR016035">
    <property type="entry name" value="Acyl_Trfase/lysoPLipase"/>
</dbReference>
<evidence type="ECO:0000259" key="4">
    <source>
        <dbReference type="Pfam" id="PF01735"/>
    </source>
</evidence>
<organism evidence="5 6">
    <name type="scientific">Acanthosepion pharaonis</name>
    <name type="common">Pharaoh cuttlefish</name>
    <name type="synonym">Sepia pharaonis</name>
    <dbReference type="NCBI Taxonomy" id="158019"/>
    <lineage>
        <taxon>Eukaryota</taxon>
        <taxon>Metazoa</taxon>
        <taxon>Spiralia</taxon>
        <taxon>Lophotrochozoa</taxon>
        <taxon>Mollusca</taxon>
        <taxon>Cephalopoda</taxon>
        <taxon>Coleoidea</taxon>
        <taxon>Decapodiformes</taxon>
        <taxon>Sepiida</taxon>
        <taxon>Sepiina</taxon>
        <taxon>Sepiidae</taxon>
        <taxon>Acanthosepion</taxon>
    </lineage>
</organism>
<dbReference type="InterPro" id="IPR002642">
    <property type="entry name" value="LysoPLipase_cat_dom"/>
</dbReference>
<feature type="compositionally biased region" description="Acidic residues" evidence="3">
    <location>
        <begin position="653"/>
        <end position="663"/>
    </location>
</feature>
<evidence type="ECO:0000313" key="6">
    <source>
        <dbReference type="Proteomes" id="UP000597762"/>
    </source>
</evidence>
<dbReference type="GO" id="GO:0005544">
    <property type="term" value="F:calcium-dependent phospholipid binding"/>
    <property type="evidence" value="ECO:0007669"/>
    <property type="project" value="TreeGrafter"/>
</dbReference>
<evidence type="ECO:0000313" key="5">
    <source>
        <dbReference type="EMBL" id="CAE1306873.1"/>
    </source>
</evidence>
<feature type="region of interest" description="Disordered" evidence="3">
    <location>
        <begin position="60"/>
        <end position="99"/>
    </location>
</feature>
<dbReference type="Proteomes" id="UP000597762">
    <property type="component" value="Unassembled WGS sequence"/>
</dbReference>
<dbReference type="EMBL" id="CAHIKZ030004081">
    <property type="protein sequence ID" value="CAE1306873.1"/>
    <property type="molecule type" value="Genomic_DNA"/>
</dbReference>
<evidence type="ECO:0000256" key="2">
    <source>
        <dbReference type="ARBA" id="ARBA00023098"/>
    </source>
</evidence>
<reference evidence="5" key="1">
    <citation type="submission" date="2021-01" db="EMBL/GenBank/DDBJ databases">
        <authorList>
            <person name="Li R."/>
            <person name="Bekaert M."/>
        </authorList>
    </citation>
    <scope>NUCLEOTIDE SEQUENCE</scope>
    <source>
        <strain evidence="5">Farmed</strain>
    </source>
</reference>
<name>A0A812DUU7_ACAPH</name>
<evidence type="ECO:0000256" key="3">
    <source>
        <dbReference type="SAM" id="MobiDB-lite"/>
    </source>
</evidence>
<comment type="caution">
    <text evidence="5">The sequence shown here is derived from an EMBL/GenBank/DDBJ whole genome shotgun (WGS) entry which is preliminary data.</text>
</comment>
<dbReference type="GO" id="GO:0046475">
    <property type="term" value="P:glycerophospholipid catabolic process"/>
    <property type="evidence" value="ECO:0007669"/>
    <property type="project" value="TreeGrafter"/>
</dbReference>
<dbReference type="Pfam" id="PF01735">
    <property type="entry name" value="PLA2_B"/>
    <property type="match status" value="2"/>
</dbReference>
<dbReference type="Gene3D" id="3.40.1090.10">
    <property type="entry name" value="Cytosolic phospholipase A2 catalytic domain"/>
    <property type="match status" value="2"/>
</dbReference>
<feature type="region of interest" description="Disordered" evidence="3">
    <location>
        <begin position="653"/>
        <end position="684"/>
    </location>
</feature>
<sequence length="684" mass="78000">MKVEQFGSKFFLGKLCRNFEEPPLHFLQGIWGSAFCILFKRLFEDNRKLDPVEMIRQNISDELDKKQECSSTDSSDSEEETEDNDSRRESNDSIQSDVTMMSDGSCVSDLDKDLDAVDNFQPNFRRNSQDNILDVETARRNAFESLNKCIAPDDTLNDLYEYNDDDDEEEEEKKVLNCRLVRKNGRRYRHKLDRSEVKRKQSTKKEYGFWRKVMIGLVENKNIEILSTRAGRAGIVHNPMRGLSLQKLYPLSPFTQIPPKEHFSTPDEFDGNFEMHSTEIKKLYMVDAGLTFNSPYPLVLRPQRAVSLILSFDFSARPSDDHPPFYVMNSLSLARSFSLSRSLSLSLSPSLSRSLSSLRSPPLSLLSLSLALSPLSLSLALSLSLSLSLSLARSLSPSLSLARSLSRSLPRSLSHSLLSRSLPISLSLSLSELLLAEKWARINNIPFPPIDTSVFEKEGMKELYVFRNPNDPYCPVVMHFVLCNKTFREFKAPGVPRETPEEKEFANFSIFEDPAAPYSTFNFKYSHLAFDRLAKLTEFNTLLHVEEIKKCIAEQIELKRFLPTRVPVDSKNVKHLPIKDVNRQAILKNYLRHIKNRNSADVAELERKYSMNGTPPSTSSPMERSKKLSFCLPSRHVNRYSCQSIYFDALDLSEGEDQDDSSDESLPFHSPLTGPSPTDLNEFA</sequence>
<dbReference type="GO" id="GO:0005829">
    <property type="term" value="C:cytosol"/>
    <property type="evidence" value="ECO:0007669"/>
    <property type="project" value="TreeGrafter"/>
</dbReference>
<dbReference type="PANTHER" id="PTHR10728">
    <property type="entry name" value="CYTOSOLIC PHOSPHOLIPASE A2"/>
    <property type="match status" value="1"/>
</dbReference>